<keyword evidence="4 15" id="KW-1133">Transmembrane helix</keyword>
<name>A0A183TY28_TOXCA</name>
<dbReference type="SUPFAM" id="SSF63712">
    <property type="entry name" value="Nicotinic receptor ligand binding domain-like"/>
    <property type="match status" value="1"/>
</dbReference>
<dbReference type="PROSITE" id="PS51257">
    <property type="entry name" value="PROKAR_LIPOPROTEIN"/>
    <property type="match status" value="1"/>
</dbReference>
<dbReference type="WBParaSite" id="TCNE_0000114701-mRNA-1">
    <property type="protein sequence ID" value="TCNE_0000114701-mRNA-1"/>
    <property type="gene ID" value="TCNE_0000114701"/>
</dbReference>
<dbReference type="InterPro" id="IPR036719">
    <property type="entry name" value="Neuro-gated_channel_TM_sf"/>
</dbReference>
<dbReference type="SUPFAM" id="SSF90112">
    <property type="entry name" value="Neurotransmitter-gated ion-channel transmembrane pore"/>
    <property type="match status" value="1"/>
</dbReference>
<comment type="subcellular location">
    <subcellularLocation>
        <location evidence="14">Postsynaptic cell membrane</location>
        <topology evidence="14">Multi-pass membrane protein</topology>
    </subcellularLocation>
</comment>
<dbReference type="PRINTS" id="PR00252">
    <property type="entry name" value="NRIONCHANNEL"/>
</dbReference>
<organism evidence="19 20">
    <name type="scientific">Toxocara canis</name>
    <name type="common">Canine roundworm</name>
    <dbReference type="NCBI Taxonomy" id="6265"/>
    <lineage>
        <taxon>Eukaryota</taxon>
        <taxon>Metazoa</taxon>
        <taxon>Ecdysozoa</taxon>
        <taxon>Nematoda</taxon>
        <taxon>Chromadorea</taxon>
        <taxon>Rhabditida</taxon>
        <taxon>Spirurina</taxon>
        <taxon>Ascaridomorpha</taxon>
        <taxon>Ascaridoidea</taxon>
        <taxon>Toxocaridae</taxon>
        <taxon>Toxocara</taxon>
    </lineage>
</organism>
<evidence type="ECO:0000256" key="3">
    <source>
        <dbReference type="ARBA" id="ARBA00022692"/>
    </source>
</evidence>
<feature type="transmembrane region" description="Helical" evidence="15">
    <location>
        <begin position="270"/>
        <end position="290"/>
    </location>
</feature>
<keyword evidence="7 15" id="KW-0472">Membrane</keyword>
<evidence type="ECO:0000256" key="8">
    <source>
        <dbReference type="ARBA" id="ARBA00023157"/>
    </source>
</evidence>
<dbReference type="PROSITE" id="PS00236">
    <property type="entry name" value="NEUROTR_ION_CHANNEL"/>
    <property type="match status" value="1"/>
</dbReference>
<feature type="transmembrane region" description="Helical" evidence="15">
    <location>
        <begin position="332"/>
        <end position="353"/>
    </location>
</feature>
<keyword evidence="10" id="KW-0325">Glycoprotein</keyword>
<feature type="domain" description="Neurotransmitter-gated ion-channel transmembrane" evidence="17">
    <location>
        <begin position="276"/>
        <end position="569"/>
    </location>
</feature>
<reference evidence="20" key="1">
    <citation type="submission" date="2016-06" db="UniProtKB">
        <authorList>
            <consortium name="WormBaseParasite"/>
        </authorList>
    </citation>
    <scope>IDENTIFICATION</scope>
</reference>
<keyword evidence="13 15" id="KW-0407">Ion channel</keyword>
<accession>A0A183TY28</accession>
<protein>
    <submittedName>
        <fullName evidence="20">Acetylcholine receptor subunit alpha-type acr-16</fullName>
    </submittedName>
</protein>
<keyword evidence="19" id="KW-1185">Reference proteome</keyword>
<dbReference type="CDD" id="cd18997">
    <property type="entry name" value="LGIC_ECD_nAChR"/>
    <property type="match status" value="1"/>
</dbReference>
<evidence type="ECO:0000313" key="19">
    <source>
        <dbReference type="Proteomes" id="UP000050794"/>
    </source>
</evidence>
<evidence type="ECO:0000256" key="2">
    <source>
        <dbReference type="ARBA" id="ARBA00022475"/>
    </source>
</evidence>
<evidence type="ECO:0000313" key="20">
    <source>
        <dbReference type="WBParaSite" id="TCNE_0000114701-mRNA-1"/>
    </source>
</evidence>
<evidence type="ECO:0000256" key="5">
    <source>
        <dbReference type="ARBA" id="ARBA00023018"/>
    </source>
</evidence>
<evidence type="ECO:0000256" key="15">
    <source>
        <dbReference type="RuleBase" id="RU000687"/>
    </source>
</evidence>
<dbReference type="Pfam" id="PF02932">
    <property type="entry name" value="Neur_chan_memb"/>
    <property type="match status" value="1"/>
</dbReference>
<feature type="domain" description="Neurotransmitter-gated ion-channel ligand-binding" evidence="16">
    <location>
        <begin position="41"/>
        <end position="269"/>
    </location>
</feature>
<evidence type="ECO:0000256" key="6">
    <source>
        <dbReference type="ARBA" id="ARBA00023065"/>
    </source>
</evidence>
<evidence type="ECO:0000256" key="7">
    <source>
        <dbReference type="ARBA" id="ARBA00023136"/>
    </source>
</evidence>
<dbReference type="PRINTS" id="PR00254">
    <property type="entry name" value="NICOTINICR"/>
</dbReference>
<keyword evidence="8" id="KW-1015">Disulfide bond</keyword>
<dbReference type="InterPro" id="IPR006202">
    <property type="entry name" value="Neur_chan_lig-bd"/>
</dbReference>
<dbReference type="GO" id="GO:0045211">
    <property type="term" value="C:postsynaptic membrane"/>
    <property type="evidence" value="ECO:0007669"/>
    <property type="project" value="UniProtKB-SubCell"/>
</dbReference>
<dbReference type="EMBL" id="UYWY01000760">
    <property type="protein sequence ID" value="VDM25560.1"/>
    <property type="molecule type" value="Genomic_DNA"/>
</dbReference>
<dbReference type="InterPro" id="IPR038050">
    <property type="entry name" value="Neuro_actylchol_rec"/>
</dbReference>
<evidence type="ECO:0000256" key="1">
    <source>
        <dbReference type="ARBA" id="ARBA00022448"/>
    </source>
</evidence>
<evidence type="ECO:0000259" key="17">
    <source>
        <dbReference type="Pfam" id="PF02932"/>
    </source>
</evidence>
<feature type="signal peptide" evidence="15">
    <location>
        <begin position="1"/>
        <end position="23"/>
    </location>
</feature>
<dbReference type="Pfam" id="PF02931">
    <property type="entry name" value="Neur_chan_LBD"/>
    <property type="match status" value="1"/>
</dbReference>
<reference evidence="18 19" key="2">
    <citation type="submission" date="2018-11" db="EMBL/GenBank/DDBJ databases">
        <authorList>
            <consortium name="Pathogen Informatics"/>
        </authorList>
    </citation>
    <scope>NUCLEOTIDE SEQUENCE [LARGE SCALE GENOMIC DNA]</scope>
</reference>
<evidence type="ECO:0000256" key="10">
    <source>
        <dbReference type="ARBA" id="ARBA00023180"/>
    </source>
</evidence>
<dbReference type="InterPro" id="IPR006201">
    <property type="entry name" value="Neur_channel"/>
</dbReference>
<dbReference type="InterPro" id="IPR036734">
    <property type="entry name" value="Neur_chan_lig-bd_sf"/>
</dbReference>
<dbReference type="CDD" id="cd19051">
    <property type="entry name" value="LGIC_TM_cation"/>
    <property type="match status" value="1"/>
</dbReference>
<dbReference type="PANTHER" id="PTHR18945">
    <property type="entry name" value="NEUROTRANSMITTER GATED ION CHANNEL"/>
    <property type="match status" value="1"/>
</dbReference>
<keyword evidence="5" id="KW-0770">Synapse</keyword>
<evidence type="ECO:0000259" key="16">
    <source>
        <dbReference type="Pfam" id="PF02931"/>
    </source>
</evidence>
<dbReference type="GO" id="GO:0022848">
    <property type="term" value="F:acetylcholine-gated monoatomic cation-selective channel activity"/>
    <property type="evidence" value="ECO:0007669"/>
    <property type="project" value="InterPro"/>
</dbReference>
<evidence type="ECO:0000256" key="13">
    <source>
        <dbReference type="ARBA" id="ARBA00023303"/>
    </source>
</evidence>
<keyword evidence="6 15" id="KW-0406">Ion transport</keyword>
<keyword evidence="2" id="KW-1003">Cell membrane</keyword>
<keyword evidence="12" id="KW-1071">Ligand-gated ion channel</keyword>
<evidence type="ECO:0000256" key="4">
    <source>
        <dbReference type="ARBA" id="ARBA00022989"/>
    </source>
</evidence>
<dbReference type="AlphaFoldDB" id="A0A183TY28"/>
<gene>
    <name evidence="18" type="ORF">TCNE_LOCUS1148</name>
</gene>
<comment type="similarity">
    <text evidence="15">Belongs to the ligand-gated ion channel (TC 1.A.9) family.</text>
</comment>
<proteinExistence type="inferred from homology"/>
<feature type="transmembrane region" description="Helical" evidence="15">
    <location>
        <begin position="302"/>
        <end position="320"/>
    </location>
</feature>
<evidence type="ECO:0000256" key="11">
    <source>
        <dbReference type="ARBA" id="ARBA00023257"/>
    </source>
</evidence>
<keyword evidence="11" id="KW-0628">Postsynaptic cell membrane</keyword>
<evidence type="ECO:0000256" key="14">
    <source>
        <dbReference type="ARBA" id="ARBA00034104"/>
    </source>
</evidence>
<evidence type="ECO:0000256" key="9">
    <source>
        <dbReference type="ARBA" id="ARBA00023170"/>
    </source>
</evidence>
<dbReference type="InterPro" id="IPR006029">
    <property type="entry name" value="Neurotrans-gated_channel_TM"/>
</dbReference>
<keyword evidence="3 15" id="KW-0812">Transmembrane</keyword>
<evidence type="ECO:0000313" key="18">
    <source>
        <dbReference type="EMBL" id="VDM25560.1"/>
    </source>
</evidence>
<dbReference type="InterPro" id="IPR018000">
    <property type="entry name" value="Neurotransmitter_ion_chnl_CS"/>
</dbReference>
<feature type="chain" id="PRO_5044514020" evidence="15">
    <location>
        <begin position="24"/>
        <end position="577"/>
    </location>
</feature>
<dbReference type="Gene3D" id="2.70.170.10">
    <property type="entry name" value="Neurotransmitter-gated ion-channel ligand-binding domain"/>
    <property type="match status" value="1"/>
</dbReference>
<dbReference type="Gene3D" id="1.20.58.390">
    <property type="entry name" value="Neurotransmitter-gated ion-channel transmembrane domain"/>
    <property type="match status" value="2"/>
</dbReference>
<keyword evidence="9" id="KW-0675">Receptor</keyword>
<feature type="transmembrane region" description="Helical" evidence="15">
    <location>
        <begin position="552"/>
        <end position="571"/>
    </location>
</feature>
<sequence length="577" mass="67173">MRSTLRRNLLFLFALLATSGCLASKAEFELYRVYYGANEPFFRDLLANYSHLVRPVQNSSEPLRVRMRVYLQQIIGVIWTDYRLSWNPAKYNEITSVRFSSGSFIWQPDILLYNSADESFDSTYKSNLVVYNNGQINWIPPGIFRASCRIDITWFPFDDQSCYLKFGSWTYNGFAIDLQIDYEQGTGYFPLFSAALFQLKQRISLSFSAPFITFSSLTVFDTENLSLYWTANLNKCFSDTLAVREETFYVCCPEPYPTIKFYINLRRRTLFHGFNLIIPSLVIAVMTLITFSLPPHDMSEKIGFQTTVLLSVCFFLTIVSEMTPPTSDAVPLLGVFFSTLTLIVAISTTFTITVLNLRYRQSANCEMNETVRFFFYCNNFRCIFLNWLPWLLFMKRLRRKAGSQRMLNTTKDFASTECLQCAGVETIEREADSCMIELKRIGHLSIVRKLYSVPVEKLGLQRKVGEGIFTANRCIRARLRIAVLYEKYIRKCIDLLSDPQSGFYDKSTIVILKYYSMVYERLTYINERMKRNEQMHVLQEDWKYAAMVLDRFCFYIFSLFFIASIVAIFLSPPHLNA</sequence>
<dbReference type="GO" id="GO:0004888">
    <property type="term" value="F:transmembrane signaling receptor activity"/>
    <property type="evidence" value="ECO:0007669"/>
    <property type="project" value="InterPro"/>
</dbReference>
<keyword evidence="1 15" id="KW-0813">Transport</keyword>
<dbReference type="InterPro" id="IPR002394">
    <property type="entry name" value="Nicotinic_acetylcholine_rcpt"/>
</dbReference>
<keyword evidence="15" id="KW-0732">Signal</keyword>
<dbReference type="Proteomes" id="UP000050794">
    <property type="component" value="Unassembled WGS sequence"/>
</dbReference>
<feature type="transmembrane region" description="Helical" evidence="15">
    <location>
        <begin position="373"/>
        <end position="393"/>
    </location>
</feature>
<evidence type="ECO:0000256" key="12">
    <source>
        <dbReference type="ARBA" id="ARBA00023286"/>
    </source>
</evidence>